<gene>
    <name evidence="1" type="ORF">SSLN_LOCUS14566</name>
</gene>
<reference evidence="3" key="1">
    <citation type="submission" date="2016-06" db="UniProtKB">
        <authorList>
            <consortium name="WormBaseParasite"/>
        </authorList>
    </citation>
    <scope>IDENTIFICATION</scope>
</reference>
<organism evidence="3">
    <name type="scientific">Schistocephalus solidus</name>
    <name type="common">Tapeworm</name>
    <dbReference type="NCBI Taxonomy" id="70667"/>
    <lineage>
        <taxon>Eukaryota</taxon>
        <taxon>Metazoa</taxon>
        <taxon>Spiralia</taxon>
        <taxon>Lophotrochozoa</taxon>
        <taxon>Platyhelminthes</taxon>
        <taxon>Cestoda</taxon>
        <taxon>Eucestoda</taxon>
        <taxon>Diphyllobothriidea</taxon>
        <taxon>Diphyllobothriidae</taxon>
        <taxon>Schistocephalus</taxon>
    </lineage>
</organism>
<keyword evidence="2" id="KW-1185">Reference proteome</keyword>
<proteinExistence type="predicted"/>
<accession>A0A183TDL8</accession>
<dbReference type="OrthoDB" id="425014at2759"/>
<dbReference type="WBParaSite" id="SSLN_0001511901-mRNA-1">
    <property type="protein sequence ID" value="SSLN_0001511901-mRNA-1"/>
    <property type="gene ID" value="SSLN_0001511901"/>
</dbReference>
<dbReference type="PANTHER" id="PTHR47027">
    <property type="entry name" value="REVERSE TRANSCRIPTASE DOMAIN-CONTAINING PROTEIN"/>
    <property type="match status" value="1"/>
</dbReference>
<dbReference type="AlphaFoldDB" id="A0A183TDL8"/>
<dbReference type="PANTHER" id="PTHR47027:SF26">
    <property type="entry name" value="REVERSE TRANSCRIPTASE DOMAIN-CONTAINING PROTEIN"/>
    <property type="match status" value="1"/>
</dbReference>
<dbReference type="Proteomes" id="UP000275846">
    <property type="component" value="Unassembled WGS sequence"/>
</dbReference>
<evidence type="ECO:0000313" key="2">
    <source>
        <dbReference type="Proteomes" id="UP000275846"/>
    </source>
</evidence>
<name>A0A183TDL8_SCHSO</name>
<reference evidence="1 2" key="2">
    <citation type="submission" date="2018-11" db="EMBL/GenBank/DDBJ databases">
        <authorList>
            <consortium name="Pathogen Informatics"/>
        </authorList>
    </citation>
    <scope>NUCLEOTIDE SEQUENCE [LARGE SCALE GENOMIC DNA]</scope>
    <source>
        <strain evidence="1 2">NST_G2</strain>
    </source>
</reference>
<dbReference type="STRING" id="70667.A0A183TDL8"/>
<dbReference type="EMBL" id="UYSU01039094">
    <property type="protein sequence ID" value="VDM00952.1"/>
    <property type="molecule type" value="Genomic_DNA"/>
</dbReference>
<protein>
    <submittedName>
        <fullName evidence="3">Reverse transcriptase domain-containing protein</fullName>
    </submittedName>
</protein>
<sequence length="346" mass="38500">MMMQLLDPTTVIGGMCVVFDLSGVSSRHMQQASDAKAPAKMIRFLQGTGVPKAERRENGVTFAIRNDIVGRLLCLPQGFNDRLMSLRLPLPGDMFATIISVYDSSMKSSDATKDKFYEDLHVLMAPVPKVDKLIVLVTSGVMQGCVLAPTLWDDGARHWQRDSIRSIPSDQWSDQRIGSHPVQSHVLGYADGRLPCEQPGIRITYRTDGHLLNSQRMQASMCVSTTTVHDLLFADDYAFNTVTEAGMQRRLDLFTAGCANFGYTINTSKKVVMHQPLPSTKYNATRINVSGAQLKNVETFAYLGRMLSRNTRIDNEVAQWISEASHAFSRLQATMWNCHGIHLTAN</sequence>
<evidence type="ECO:0000313" key="1">
    <source>
        <dbReference type="EMBL" id="VDM00952.1"/>
    </source>
</evidence>
<evidence type="ECO:0000313" key="3">
    <source>
        <dbReference type="WBParaSite" id="SSLN_0001511901-mRNA-1"/>
    </source>
</evidence>